<comment type="similarity">
    <text evidence="2 6">Belongs to the MET18/MMS19 family.</text>
</comment>
<keyword evidence="6" id="KW-0234">DNA repair</keyword>
<dbReference type="InterPro" id="IPR039920">
    <property type="entry name" value="MMS19"/>
</dbReference>
<dbReference type="GO" id="GO:0016226">
    <property type="term" value="P:iron-sulfur cluster assembly"/>
    <property type="evidence" value="ECO:0007669"/>
    <property type="project" value="UniProtKB-UniRule"/>
</dbReference>
<accession>A0A9P8ICM6</accession>
<dbReference type="GO" id="GO:0006281">
    <property type="term" value="P:DNA repair"/>
    <property type="evidence" value="ECO:0007669"/>
    <property type="project" value="UniProtKB-UniRule"/>
</dbReference>
<dbReference type="InterPro" id="IPR024687">
    <property type="entry name" value="MMS19_C"/>
</dbReference>
<dbReference type="OrthoDB" id="342900at2759"/>
<evidence type="ECO:0000256" key="3">
    <source>
        <dbReference type="ARBA" id="ARBA00022737"/>
    </source>
</evidence>
<dbReference type="PANTHER" id="PTHR12891">
    <property type="entry name" value="DNA REPAIR/TRANSCRIPTION PROTEIN MET18/MMS19"/>
    <property type="match status" value="1"/>
</dbReference>
<evidence type="ECO:0000259" key="8">
    <source>
        <dbReference type="Pfam" id="PF14500"/>
    </source>
</evidence>
<keyword evidence="6" id="KW-0227">DNA damage</keyword>
<evidence type="ECO:0000259" key="7">
    <source>
        <dbReference type="Pfam" id="PF12460"/>
    </source>
</evidence>
<dbReference type="AlphaFoldDB" id="A0A9P8ICM6"/>
<dbReference type="Gene3D" id="1.25.10.10">
    <property type="entry name" value="Leucine-rich Repeat Variant"/>
    <property type="match status" value="2"/>
</dbReference>
<protein>
    <recommendedName>
        <fullName evidence="6">MMS19 nucleotide excision repair protein</fullName>
    </recommendedName>
</protein>
<evidence type="ECO:0000256" key="4">
    <source>
        <dbReference type="ARBA" id="ARBA00023242"/>
    </source>
</evidence>
<gene>
    <name evidence="9" type="ORF">FGG08_000829</name>
</gene>
<comment type="function">
    <text evidence="6">Key component of the cytosolic iron-sulfur protein assembly (CIA) complex, a multiprotein complex that mediates the incorporation of iron-sulfur cluster into apoproteins specifically involved in DNA metabolism and genomic integrity. In the CIA complex, MMS19 acts as an adapter between early-acting CIA components and a subset of cellular target iron-sulfur proteins.</text>
</comment>
<keyword evidence="3" id="KW-0677">Repeat</keyword>
<dbReference type="GO" id="GO:0005634">
    <property type="term" value="C:nucleus"/>
    <property type="evidence" value="ECO:0007669"/>
    <property type="project" value="UniProtKB-SubCell"/>
</dbReference>
<dbReference type="GO" id="GO:0097361">
    <property type="term" value="C:cytosolic [4Fe-4S] assembly targeting complex"/>
    <property type="evidence" value="ECO:0007669"/>
    <property type="project" value="UniProtKB-UniRule"/>
</dbReference>
<name>A0A9P8ICM6_9PEZI</name>
<sequence length="1016" mass="112281">MSDAQRFLLTIDGDQQEAAKVAEGSAKRIENKDLKLVELVQSLREFLTDDDATVRAKAIAYITAVLTALSPTTLTRQQIVVIRQFLCDRVEDESGLKEATQGLVALQRMSRFSGEDAVAIATTLFTGAHDLQRHPQGTRFVVLKLLDAIMSDQRDALKGMRGDFVVGVTDLVIGEKDPRNLMIVFSVLRVVIVEWDIVKYTETLFDAVFCYFPITFKPPPGDTYGITAQDLKARLRDCIAASHHFAGHAFPALIDKLDSTSPSVKKDVLQTIAACASNYGPTTISVHSTQLWDSLKFEVFNAQDEDLATETLIGIRAIAVKLSFGLTSAAPQSPLARFLRPITTECNERLREPQQKQARPAGQVLGSLATASPVAFASTIKAVMAPLLTLYQDADGIGKQRALLEVLGQLFESALTVYGLWCSMEGYPIENNPLDAFRDKLFEIFCQALMGTAKEETSFRIVALRGLLRLTKLRRFLADNEIGMVVQYFDEIILEEGLDGRVDLREEAVQALLGISKIKSSLIMDITIPAFMAKLPDSDIDGAINYVSTLEGLAKLGVEREIFEVLMRRLLNKLDVVLQNNSSPAYPKAILSTLHYVLSLRLLEDDPNLQVYYERLVSGLIRKATHPLQGIGNTTALNDEGVLEVMGRLANLIVRSLDAGRQESMVSEIFNLYGSPQEDPLNSLAADASLEQKRTVILSSYLLAGIRREISLPWSESPFLENLMYIASHENAASLRLAILRMISLLVNKWPVYDQSGPADVLKKLTGPENSPEDLTNGGLRVLFWLNKALLLRTSPTSTDYTSFLLDYLKDSKHGRQTARAFAILLADDELLSKSNYAVIRLLHKQRLFTYCLPKIADGFQAASAAVKPNYLVALSNILRHVPSVAITPSLDTLLPLLLQSLDLDDPDVKAATIDTLSVTVSESPQAIASHVSSVIARLLRAANISTGGNPPRVRQSALHCLRLLPGAIKNETLLPFKQQVIRSLIIALDDPKRHVRKEAVDCRARWLRMDEPDED</sequence>
<comment type="subcellular location">
    <subcellularLocation>
        <location evidence="1 6">Nucleus</location>
    </subcellularLocation>
</comment>
<dbReference type="InterPro" id="IPR011989">
    <property type="entry name" value="ARM-like"/>
</dbReference>
<dbReference type="Pfam" id="PF12460">
    <property type="entry name" value="MMS19_C"/>
    <property type="match status" value="1"/>
</dbReference>
<proteinExistence type="inferred from homology"/>
<evidence type="ECO:0000256" key="5">
    <source>
        <dbReference type="PROSITE-ProRule" id="PRU00103"/>
    </source>
</evidence>
<evidence type="ECO:0000256" key="2">
    <source>
        <dbReference type="ARBA" id="ARBA00009340"/>
    </source>
</evidence>
<dbReference type="PANTHER" id="PTHR12891:SF0">
    <property type="entry name" value="MMS19 NUCLEOTIDE EXCISION REPAIR PROTEIN HOMOLOG"/>
    <property type="match status" value="1"/>
</dbReference>
<dbReference type="Proteomes" id="UP000698800">
    <property type="component" value="Unassembled WGS sequence"/>
</dbReference>
<dbReference type="InterPro" id="IPR029240">
    <property type="entry name" value="MMS19_N"/>
</dbReference>
<evidence type="ECO:0000313" key="10">
    <source>
        <dbReference type="Proteomes" id="UP000698800"/>
    </source>
</evidence>
<evidence type="ECO:0000256" key="1">
    <source>
        <dbReference type="ARBA" id="ARBA00004123"/>
    </source>
</evidence>
<reference evidence="9" key="1">
    <citation type="submission" date="2021-03" db="EMBL/GenBank/DDBJ databases">
        <title>Comparative genomics and phylogenomic investigation of the class Geoglossomycetes provide insights into ecological specialization and systematics.</title>
        <authorList>
            <person name="Melie T."/>
            <person name="Pirro S."/>
            <person name="Miller A.N."/>
            <person name="Quandt A."/>
        </authorList>
    </citation>
    <scope>NUCLEOTIDE SEQUENCE</scope>
    <source>
        <strain evidence="9">GBOQ0MN5Z8</strain>
    </source>
</reference>
<dbReference type="SUPFAM" id="SSF48371">
    <property type="entry name" value="ARM repeat"/>
    <property type="match status" value="1"/>
</dbReference>
<comment type="caution">
    <text evidence="9">The sequence shown here is derived from an EMBL/GenBank/DDBJ whole genome shotgun (WGS) entry which is preliminary data.</text>
</comment>
<dbReference type="Pfam" id="PF14500">
    <property type="entry name" value="MMS19_N"/>
    <property type="match status" value="1"/>
</dbReference>
<feature type="domain" description="MMS19 N-terminal" evidence="8">
    <location>
        <begin position="40"/>
        <end position="301"/>
    </location>
</feature>
<dbReference type="InterPro" id="IPR016024">
    <property type="entry name" value="ARM-type_fold"/>
</dbReference>
<organism evidence="9 10">
    <name type="scientific">Glutinoglossum americanum</name>
    <dbReference type="NCBI Taxonomy" id="1670608"/>
    <lineage>
        <taxon>Eukaryota</taxon>
        <taxon>Fungi</taxon>
        <taxon>Dikarya</taxon>
        <taxon>Ascomycota</taxon>
        <taxon>Pezizomycotina</taxon>
        <taxon>Geoglossomycetes</taxon>
        <taxon>Geoglossales</taxon>
        <taxon>Geoglossaceae</taxon>
        <taxon>Glutinoglossum</taxon>
    </lineage>
</organism>
<dbReference type="EMBL" id="JAGHQL010000010">
    <property type="protein sequence ID" value="KAH0545058.1"/>
    <property type="molecule type" value="Genomic_DNA"/>
</dbReference>
<dbReference type="PROSITE" id="PS50077">
    <property type="entry name" value="HEAT_REPEAT"/>
    <property type="match status" value="1"/>
</dbReference>
<dbReference type="GO" id="GO:0051604">
    <property type="term" value="P:protein maturation"/>
    <property type="evidence" value="ECO:0007669"/>
    <property type="project" value="UniProtKB-UniRule"/>
</dbReference>
<dbReference type="InterPro" id="IPR021133">
    <property type="entry name" value="HEAT_type_2"/>
</dbReference>
<evidence type="ECO:0000256" key="6">
    <source>
        <dbReference type="RuleBase" id="RU367072"/>
    </source>
</evidence>
<keyword evidence="10" id="KW-1185">Reference proteome</keyword>
<feature type="repeat" description="HEAT" evidence="5">
    <location>
        <begin position="39"/>
        <end position="77"/>
    </location>
</feature>
<feature type="domain" description="MMS19 C-terminal" evidence="7">
    <location>
        <begin position="549"/>
        <end position="966"/>
    </location>
</feature>
<keyword evidence="4 6" id="KW-0539">Nucleus</keyword>
<evidence type="ECO:0000313" key="9">
    <source>
        <dbReference type="EMBL" id="KAH0545058.1"/>
    </source>
</evidence>